<evidence type="ECO:0000313" key="2">
    <source>
        <dbReference type="Proteomes" id="UP000019494"/>
    </source>
</evidence>
<keyword evidence="2" id="KW-1185">Reference proteome</keyword>
<accession>W9GLY8</accession>
<dbReference type="EMBL" id="AWQS01000022">
    <property type="protein sequence ID" value="EWT07095.1"/>
    <property type="molecule type" value="Genomic_DNA"/>
</dbReference>
<dbReference type="Proteomes" id="UP000019494">
    <property type="component" value="Unassembled WGS sequence"/>
</dbReference>
<gene>
    <name evidence="1" type="ORF">N864_12610</name>
</gene>
<reference evidence="2" key="1">
    <citation type="submission" date="2013-08" db="EMBL/GenBank/DDBJ databases">
        <title>Intrasporangium oryzae NRRL B-24470.</title>
        <authorList>
            <person name="Liu H."/>
            <person name="Wang G."/>
        </authorList>
    </citation>
    <scope>NUCLEOTIDE SEQUENCE [LARGE SCALE GENOMIC DNA]</scope>
    <source>
        <strain evidence="2">Q5-1</strain>
    </source>
</reference>
<evidence type="ECO:0000313" key="1">
    <source>
        <dbReference type="EMBL" id="EWT07095.1"/>
    </source>
</evidence>
<sequence>MVNELARVEEGIRRTRAMMGSIEAERDEGLRALIARRDELARLVGVRRASAHVTKRRVAV</sequence>
<comment type="caution">
    <text evidence="1">The sequence shown here is derived from an EMBL/GenBank/DDBJ whole genome shotgun (WGS) entry which is preliminary data.</text>
</comment>
<dbReference type="AlphaFoldDB" id="W9GLY8"/>
<proteinExistence type="predicted"/>
<organism evidence="1 2">
    <name type="scientific">Intrasporangium chromatireducens Q5-1</name>
    <dbReference type="NCBI Taxonomy" id="584657"/>
    <lineage>
        <taxon>Bacteria</taxon>
        <taxon>Bacillati</taxon>
        <taxon>Actinomycetota</taxon>
        <taxon>Actinomycetes</taxon>
        <taxon>Micrococcales</taxon>
        <taxon>Intrasporangiaceae</taxon>
        <taxon>Intrasporangium</taxon>
    </lineage>
</organism>
<name>W9GLY8_9MICO</name>
<protein>
    <submittedName>
        <fullName evidence="1">Uncharacterized protein</fullName>
    </submittedName>
</protein>